<evidence type="ECO:0000256" key="2">
    <source>
        <dbReference type="ARBA" id="ARBA00022649"/>
    </source>
</evidence>
<organism evidence="3 4">
    <name type="scientific">Enterovirga rhinocerotis</name>
    <dbReference type="NCBI Taxonomy" id="1339210"/>
    <lineage>
        <taxon>Bacteria</taxon>
        <taxon>Pseudomonadati</taxon>
        <taxon>Pseudomonadota</taxon>
        <taxon>Alphaproteobacteria</taxon>
        <taxon>Hyphomicrobiales</taxon>
        <taxon>Methylobacteriaceae</taxon>
        <taxon>Enterovirga</taxon>
    </lineage>
</organism>
<dbReference type="EMBL" id="SNZR01000011">
    <property type="protein sequence ID" value="TDR93707.1"/>
    <property type="molecule type" value="Genomic_DNA"/>
</dbReference>
<accession>A0A4R7CA84</accession>
<dbReference type="OrthoDB" id="8369899at2"/>
<dbReference type="AlphaFoldDB" id="A0A4R7CA84"/>
<dbReference type="InterPro" id="IPR035093">
    <property type="entry name" value="RelE/ParE_toxin_dom_sf"/>
</dbReference>
<comment type="similarity">
    <text evidence="1">Belongs to the RelE toxin family.</text>
</comment>
<protein>
    <submittedName>
        <fullName evidence="3">Plasmid stabilization system protein ParE</fullName>
    </submittedName>
</protein>
<sequence>MKVRTSSAARRDLRDIVDFIGRDNPMAARRLKSNLLKRLASLSEHPARGRVVAEHDGIALRRLIEGSFLIFYLVRQEDVLVTRVMRGSRAIDVELLRDPGWPEEPV</sequence>
<dbReference type="RefSeq" id="WP_133768680.1">
    <property type="nucleotide sequence ID" value="NZ_SNZR01000011.1"/>
</dbReference>
<evidence type="ECO:0000313" key="3">
    <source>
        <dbReference type="EMBL" id="TDR93707.1"/>
    </source>
</evidence>
<dbReference type="Pfam" id="PF05016">
    <property type="entry name" value="ParE_toxin"/>
    <property type="match status" value="1"/>
</dbReference>
<evidence type="ECO:0000313" key="4">
    <source>
        <dbReference type="Proteomes" id="UP000295122"/>
    </source>
</evidence>
<dbReference type="InterPro" id="IPR051803">
    <property type="entry name" value="TA_system_RelE-like_toxin"/>
</dbReference>
<dbReference type="PANTHER" id="PTHR33755:SF5">
    <property type="entry name" value="TYPE II TOXIN-ANTITOXIN SYSTEM RELE_PARE FAMILY TOXIN"/>
    <property type="match status" value="1"/>
</dbReference>
<gene>
    <name evidence="3" type="ORF">EV668_0972</name>
</gene>
<comment type="caution">
    <text evidence="3">The sequence shown here is derived from an EMBL/GenBank/DDBJ whole genome shotgun (WGS) entry which is preliminary data.</text>
</comment>
<dbReference type="Gene3D" id="3.30.2310.20">
    <property type="entry name" value="RelE-like"/>
    <property type="match status" value="1"/>
</dbReference>
<reference evidence="3 4" key="1">
    <citation type="submission" date="2019-03" db="EMBL/GenBank/DDBJ databases">
        <title>Genomic Encyclopedia of Type Strains, Phase IV (KMG-IV): sequencing the most valuable type-strain genomes for metagenomic binning, comparative biology and taxonomic classification.</title>
        <authorList>
            <person name="Goeker M."/>
        </authorList>
    </citation>
    <scope>NUCLEOTIDE SEQUENCE [LARGE SCALE GENOMIC DNA]</scope>
    <source>
        <strain evidence="3 4">DSM 25903</strain>
    </source>
</reference>
<evidence type="ECO:0000256" key="1">
    <source>
        <dbReference type="ARBA" id="ARBA00006226"/>
    </source>
</evidence>
<keyword evidence="2" id="KW-1277">Toxin-antitoxin system</keyword>
<name>A0A4R7CA84_9HYPH</name>
<dbReference type="PANTHER" id="PTHR33755">
    <property type="entry name" value="TOXIN PARE1-RELATED"/>
    <property type="match status" value="1"/>
</dbReference>
<proteinExistence type="inferred from homology"/>
<keyword evidence="4" id="KW-1185">Reference proteome</keyword>
<dbReference type="InterPro" id="IPR007712">
    <property type="entry name" value="RelE/ParE_toxin"/>
</dbReference>
<dbReference type="Proteomes" id="UP000295122">
    <property type="component" value="Unassembled WGS sequence"/>
</dbReference>